<evidence type="ECO:0000256" key="12">
    <source>
        <dbReference type="SAM" id="Phobius"/>
    </source>
</evidence>
<evidence type="ECO:0000256" key="4">
    <source>
        <dbReference type="ARBA" id="ARBA00022519"/>
    </source>
</evidence>
<gene>
    <name evidence="14" type="ORF">PFX98_09700</name>
</gene>
<evidence type="ECO:0000256" key="1">
    <source>
        <dbReference type="ARBA" id="ARBA00004429"/>
    </source>
</evidence>
<dbReference type="InterPro" id="IPR005804">
    <property type="entry name" value="FA_desaturase_dom"/>
</dbReference>
<organism evidence="14 15">
    <name type="scientific">Paucibacter sediminis</name>
    <dbReference type="NCBI Taxonomy" id="3019553"/>
    <lineage>
        <taxon>Bacteria</taxon>
        <taxon>Pseudomonadati</taxon>
        <taxon>Pseudomonadota</taxon>
        <taxon>Betaproteobacteria</taxon>
        <taxon>Burkholderiales</taxon>
        <taxon>Sphaerotilaceae</taxon>
        <taxon>Roseateles</taxon>
    </lineage>
</organism>
<accession>A0AA95NII6</accession>
<keyword evidence="4" id="KW-0997">Cell inner membrane</keyword>
<protein>
    <submittedName>
        <fullName evidence="14">Alkane 1-monooxygenase</fullName>
    </submittedName>
</protein>
<dbReference type="Pfam" id="PF00487">
    <property type="entry name" value="FA_desaturase"/>
    <property type="match status" value="1"/>
</dbReference>
<dbReference type="EMBL" id="CP116346">
    <property type="protein sequence ID" value="WIT13877.1"/>
    <property type="molecule type" value="Genomic_DNA"/>
</dbReference>
<evidence type="ECO:0000259" key="13">
    <source>
        <dbReference type="Pfam" id="PF00487"/>
    </source>
</evidence>
<dbReference type="GO" id="GO:0004497">
    <property type="term" value="F:monooxygenase activity"/>
    <property type="evidence" value="ECO:0007669"/>
    <property type="project" value="UniProtKB-KW"/>
</dbReference>
<feature type="transmembrane region" description="Helical" evidence="12">
    <location>
        <begin position="240"/>
        <end position="265"/>
    </location>
</feature>
<keyword evidence="7 12" id="KW-1133">Transmembrane helix</keyword>
<dbReference type="AlphaFoldDB" id="A0AA95NII6"/>
<dbReference type="GO" id="GO:0046872">
    <property type="term" value="F:metal ion binding"/>
    <property type="evidence" value="ECO:0007669"/>
    <property type="project" value="UniProtKB-KW"/>
</dbReference>
<evidence type="ECO:0000256" key="10">
    <source>
        <dbReference type="ARBA" id="ARBA00023033"/>
    </source>
</evidence>
<dbReference type="InterPro" id="IPR033885">
    <property type="entry name" value="AlkB/XylM"/>
</dbReference>
<dbReference type="RefSeq" id="WP_285234996.1">
    <property type="nucleotide sequence ID" value="NZ_CP116346.1"/>
</dbReference>
<evidence type="ECO:0000256" key="8">
    <source>
        <dbReference type="ARBA" id="ARBA00023002"/>
    </source>
</evidence>
<feature type="transmembrane region" description="Helical" evidence="12">
    <location>
        <begin position="51"/>
        <end position="70"/>
    </location>
</feature>
<dbReference type="GO" id="GO:0006629">
    <property type="term" value="P:lipid metabolic process"/>
    <property type="evidence" value="ECO:0007669"/>
    <property type="project" value="InterPro"/>
</dbReference>
<keyword evidence="15" id="KW-1185">Reference proteome</keyword>
<feature type="domain" description="Fatty acid desaturase" evidence="13">
    <location>
        <begin position="121"/>
        <end position="347"/>
    </location>
</feature>
<comment type="similarity">
    <text evidence="2">Belongs to the fatty acid desaturase type 1 family. AlkB subfamily.</text>
</comment>
<dbReference type="PANTHER" id="PTHR38674">
    <property type="entry name" value="ALKANE 1-MONOOXYGENASE 1"/>
    <property type="match status" value="1"/>
</dbReference>
<keyword evidence="10" id="KW-0503">Monooxygenase</keyword>
<evidence type="ECO:0000256" key="9">
    <source>
        <dbReference type="ARBA" id="ARBA00023004"/>
    </source>
</evidence>
<dbReference type="GO" id="GO:0005886">
    <property type="term" value="C:plasma membrane"/>
    <property type="evidence" value="ECO:0007669"/>
    <property type="project" value="UniProtKB-SubCell"/>
</dbReference>
<keyword evidence="8" id="KW-0560">Oxidoreductase</keyword>
<dbReference type="PANTHER" id="PTHR38674:SF1">
    <property type="entry name" value="ALKANE 1-MONOOXYGENASE 1"/>
    <property type="match status" value="1"/>
</dbReference>
<feature type="transmembrane region" description="Helical" evidence="12">
    <location>
        <begin position="24"/>
        <end position="45"/>
    </location>
</feature>
<evidence type="ECO:0000256" key="2">
    <source>
        <dbReference type="ARBA" id="ARBA00010823"/>
    </source>
</evidence>
<proteinExistence type="inferred from homology"/>
<feature type="transmembrane region" description="Helical" evidence="12">
    <location>
        <begin position="90"/>
        <end position="114"/>
    </location>
</feature>
<evidence type="ECO:0000313" key="14">
    <source>
        <dbReference type="EMBL" id="WIT13877.1"/>
    </source>
</evidence>
<comment type="subcellular location">
    <subcellularLocation>
        <location evidence="1">Cell inner membrane</location>
        <topology evidence="1">Multi-pass membrane protein</topology>
    </subcellularLocation>
</comment>
<evidence type="ECO:0000256" key="11">
    <source>
        <dbReference type="ARBA" id="ARBA00023136"/>
    </source>
</evidence>
<evidence type="ECO:0000256" key="5">
    <source>
        <dbReference type="ARBA" id="ARBA00022692"/>
    </source>
</evidence>
<name>A0AA95NII6_9BURK</name>
<reference evidence="14" key="1">
    <citation type="submission" date="2023-01" db="EMBL/GenBank/DDBJ databases">
        <title>Whole genome sequence of Paucibacter sp. S2-9 isolated from pond sediment.</title>
        <authorList>
            <person name="Jung J.Y."/>
        </authorList>
    </citation>
    <scope>NUCLEOTIDE SEQUENCE</scope>
    <source>
        <strain evidence="14">S2-9</strain>
    </source>
</reference>
<evidence type="ECO:0000256" key="3">
    <source>
        <dbReference type="ARBA" id="ARBA00022475"/>
    </source>
</evidence>
<evidence type="ECO:0000313" key="15">
    <source>
        <dbReference type="Proteomes" id="UP001177769"/>
    </source>
</evidence>
<keyword evidence="11 12" id="KW-0472">Membrane</keyword>
<feature type="transmembrane region" description="Helical" evidence="12">
    <location>
        <begin position="120"/>
        <end position="141"/>
    </location>
</feature>
<dbReference type="KEGG" id="pais:PFX98_09700"/>
<dbReference type="Proteomes" id="UP001177769">
    <property type="component" value="Chromosome"/>
</dbReference>
<keyword evidence="3" id="KW-1003">Cell membrane</keyword>
<sequence length="394" mass="44772">MSSSSSNTLPTAPAGGAWRDRYRWWWLLSPAFPGLVWLNLVQYQLSGHEAWLWVSSAVMYGLIPLLDWLLGADPRNPPDAAVPALEQDRWYRAIVVAFVPFQFGLTLHGAWIAATQELSLFGWAGLILSVGGINGVAINTAHELGHKLPRWERWLARITLAPVAYGHFYVEHNRGHHLRVATPADPASARLGESFWAFLPRTMWGSLVSAWEIERTRLARLGLGPWHWRNECLQAWAMTVLLYGALCIWLGLGATLPFLLVQAFYGASLLEVVNYIEHYGLLRPLDANTGRPVRCAPEHSWNSSHRVSNLFLYQLQRHSDHHAHPGRRYQALRHFEQSPQLPSGYAAMLMLAYLPPLWFRVMDARVLRHYGGDPRRANLQPAKREALLRRWGQA</sequence>
<evidence type="ECO:0000256" key="7">
    <source>
        <dbReference type="ARBA" id="ARBA00022989"/>
    </source>
</evidence>
<dbReference type="CDD" id="cd03512">
    <property type="entry name" value="Alkane-hydroxylase"/>
    <property type="match status" value="1"/>
</dbReference>
<keyword evidence="9" id="KW-0408">Iron</keyword>
<keyword evidence="6" id="KW-0479">Metal-binding</keyword>
<keyword evidence="5 12" id="KW-0812">Transmembrane</keyword>
<evidence type="ECO:0000256" key="6">
    <source>
        <dbReference type="ARBA" id="ARBA00022723"/>
    </source>
</evidence>